<proteinExistence type="predicted"/>
<evidence type="ECO:0000313" key="1">
    <source>
        <dbReference type="EMBL" id="EKT87478.1"/>
    </source>
</evidence>
<dbReference type="STRING" id="758847.LSS_06469"/>
<reference evidence="1 2" key="2">
    <citation type="journal article" date="2014" name="Emerg. Microbes Infect.">
        <title>Potential impact on kidney infection: a whole-genome analysis of Leptospira santarosai serovar Shermani.</title>
        <authorList>
            <person name="Chou L.F."/>
            <person name="Chen T.W."/>
            <person name="Ko Y.C."/>
            <person name="Pan M.J."/>
            <person name="Tian Y.C."/>
            <person name="Chiu C.H."/>
            <person name="Tang P."/>
            <person name="Hung C.C."/>
            <person name="Yang C.W."/>
        </authorList>
    </citation>
    <scope>NUCLEOTIDE SEQUENCE</scope>
    <source>
        <strain evidence="1 2">LT 821</strain>
    </source>
</reference>
<dbReference type="KEGG" id="lst:LSS_06469"/>
<protein>
    <submittedName>
        <fullName evidence="1">Uncharacterized protein</fullName>
    </submittedName>
</protein>
<gene>
    <name evidence="1" type="ORF">LSS_06469</name>
</gene>
<dbReference type="EMBL" id="CP006694">
    <property type="protein sequence ID" value="EKT87478.1"/>
    <property type="molecule type" value="Genomic_DNA"/>
</dbReference>
<reference evidence="1 2" key="1">
    <citation type="journal article" date="2012" name="Gene">
        <title>Sequence of Leptospira santarosai serovar Shermani genome and prediction of virulence-associated genes.</title>
        <authorList>
            <person name="Chou L.F."/>
            <person name="Chen Y.T."/>
            <person name="Lu C.W."/>
            <person name="Ko Y.C."/>
            <person name="Tang C.Y."/>
            <person name="Pan M.J."/>
            <person name="Tian Y.C."/>
            <person name="Chiu C.H."/>
            <person name="Hung C.C."/>
            <person name="Yang C.W."/>
        </authorList>
    </citation>
    <scope>NUCLEOTIDE SEQUENCE [LARGE SCALE GENOMIC DNA]</scope>
    <source>
        <strain evidence="1">LT 821</strain>
    </source>
</reference>
<dbReference type="Proteomes" id="UP000035800">
    <property type="component" value="Chromosome I"/>
</dbReference>
<sequence length="38" mass="4552">MFESVRLSVFSREPIRIRRAFCRIGSISFLHPYHTSRV</sequence>
<organism evidence="1 2">
    <name type="scientific">Leptospira santarosai serovar Shermani str. LT 821</name>
    <dbReference type="NCBI Taxonomy" id="758847"/>
    <lineage>
        <taxon>Bacteria</taxon>
        <taxon>Pseudomonadati</taxon>
        <taxon>Spirochaetota</taxon>
        <taxon>Spirochaetia</taxon>
        <taxon>Leptospirales</taxon>
        <taxon>Leptospiraceae</taxon>
        <taxon>Leptospira</taxon>
    </lineage>
</organism>
<name>K8Y1H7_9LEPT</name>
<evidence type="ECO:0000313" key="2">
    <source>
        <dbReference type="Proteomes" id="UP000035800"/>
    </source>
</evidence>
<dbReference type="AlphaFoldDB" id="K8Y1H7"/>
<accession>K8Y1H7</accession>